<dbReference type="InterPro" id="IPR025635">
    <property type="entry name" value="DUF4293"/>
</dbReference>
<dbReference type="EMBL" id="QKLU01000008">
    <property type="protein sequence ID" value="PYF70871.1"/>
    <property type="molecule type" value="Genomic_DNA"/>
</dbReference>
<feature type="transmembrane region" description="Helical" evidence="1">
    <location>
        <begin position="88"/>
        <end position="107"/>
    </location>
</feature>
<dbReference type="Proteomes" id="UP000248198">
    <property type="component" value="Unassembled WGS sequence"/>
</dbReference>
<protein>
    <submittedName>
        <fullName evidence="2">Uncharacterized protein DUF4293</fullName>
    </submittedName>
</protein>
<dbReference type="OrthoDB" id="594989at2"/>
<dbReference type="RefSeq" id="WP_110834066.1">
    <property type="nucleotide sequence ID" value="NZ_QKLU01000008.1"/>
</dbReference>
<name>A0A318U8S5_9SPHI</name>
<reference evidence="2 3" key="1">
    <citation type="submission" date="2018-06" db="EMBL/GenBank/DDBJ databases">
        <title>Genomic Encyclopedia of Archaeal and Bacterial Type Strains, Phase II (KMG-II): from individual species to whole genera.</title>
        <authorList>
            <person name="Goeker M."/>
        </authorList>
    </citation>
    <scope>NUCLEOTIDE SEQUENCE [LARGE SCALE GENOMIC DNA]</scope>
    <source>
        <strain evidence="2 3">DSM 27372</strain>
    </source>
</reference>
<evidence type="ECO:0000256" key="1">
    <source>
        <dbReference type="SAM" id="Phobius"/>
    </source>
</evidence>
<accession>A0A318U8S5</accession>
<gene>
    <name evidence="2" type="ORF">B0O44_108300</name>
</gene>
<evidence type="ECO:0000313" key="2">
    <source>
        <dbReference type="EMBL" id="PYF70871.1"/>
    </source>
</evidence>
<organism evidence="2 3">
    <name type="scientific">Pedobacter nutrimenti</name>
    <dbReference type="NCBI Taxonomy" id="1241337"/>
    <lineage>
        <taxon>Bacteria</taxon>
        <taxon>Pseudomonadati</taxon>
        <taxon>Bacteroidota</taxon>
        <taxon>Sphingobacteriia</taxon>
        <taxon>Sphingobacteriales</taxon>
        <taxon>Sphingobacteriaceae</taxon>
        <taxon>Pedobacter</taxon>
    </lineage>
</organism>
<feature type="transmembrane region" description="Helical" evidence="1">
    <location>
        <begin position="119"/>
        <end position="140"/>
    </location>
</feature>
<keyword evidence="1" id="KW-1133">Transmembrane helix</keyword>
<dbReference type="Pfam" id="PF14126">
    <property type="entry name" value="DUF4293"/>
    <property type="match status" value="1"/>
</dbReference>
<evidence type="ECO:0000313" key="3">
    <source>
        <dbReference type="Proteomes" id="UP000248198"/>
    </source>
</evidence>
<comment type="caution">
    <text evidence="2">The sequence shown here is derived from an EMBL/GenBank/DDBJ whole genome shotgun (WGS) entry which is preliminary data.</text>
</comment>
<keyword evidence="1" id="KW-0812">Transmembrane</keyword>
<keyword evidence="3" id="KW-1185">Reference proteome</keyword>
<proteinExistence type="predicted"/>
<keyword evidence="1" id="KW-0472">Membrane</keyword>
<sequence length="154" mass="17129">MIQRVQSVWLLLTSLTLFVLLALPIVSTLDKGTEFSIYAHGLHHKAVTAGSELIVDLFLPLIIFTAAVALLSLVNIFMFRNRLLQKRICIMIILGILALGVWIGWMASEIPGGLENASYKAGTFLPLLALIFCILSLRGIRKDEQLIRSADRLR</sequence>
<feature type="transmembrane region" description="Helical" evidence="1">
    <location>
        <begin position="57"/>
        <end position="76"/>
    </location>
</feature>
<dbReference type="AlphaFoldDB" id="A0A318U8S5"/>